<name>F8A610_CELGA</name>
<keyword evidence="3" id="KW-1185">Reference proteome</keyword>
<dbReference type="InterPro" id="IPR002711">
    <property type="entry name" value="HNH"/>
</dbReference>
<dbReference type="PANTHER" id="PTHR33877:SF2">
    <property type="entry name" value="OS07G0170200 PROTEIN"/>
    <property type="match status" value="1"/>
</dbReference>
<reference evidence="3" key="1">
    <citation type="submission" date="2011-04" db="EMBL/GenBank/DDBJ databases">
        <title>Complete sequence of Cellvibrio gilvus ATCC 13127.</title>
        <authorList>
            <person name="Lucas S."/>
            <person name="Han J."/>
            <person name="Lapidus A."/>
            <person name="Cheng J.-F."/>
            <person name="Goodwin L."/>
            <person name="Pitluck S."/>
            <person name="Peters L."/>
            <person name="Munk A."/>
            <person name="Detter J.C."/>
            <person name="Han C."/>
            <person name="Tapia R."/>
            <person name="Land M."/>
            <person name="Hauser L."/>
            <person name="Kyrpides N."/>
            <person name="Ivanova N."/>
            <person name="Ovchinnikova G."/>
            <person name="Pagani I."/>
            <person name="Mead D."/>
            <person name="Brumm P."/>
            <person name="Woyke T."/>
        </authorList>
    </citation>
    <scope>NUCLEOTIDE SEQUENCE [LARGE SCALE GENOMIC DNA]</scope>
    <source>
        <strain evidence="3">ATCC 13127 / NRRL B-14078</strain>
    </source>
</reference>
<dbReference type="GO" id="GO:0008270">
    <property type="term" value="F:zinc ion binding"/>
    <property type="evidence" value="ECO:0007669"/>
    <property type="project" value="InterPro"/>
</dbReference>
<dbReference type="EMBL" id="CP002665">
    <property type="protein sequence ID" value="AEI11025.1"/>
    <property type="molecule type" value="Genomic_DNA"/>
</dbReference>
<dbReference type="HOGENOM" id="CLU_099824_2_0_11"/>
<feature type="domain" description="HNH nuclease" evidence="1">
    <location>
        <begin position="70"/>
        <end position="119"/>
    </location>
</feature>
<dbReference type="OrthoDB" id="9802901at2"/>
<keyword evidence="2" id="KW-0378">Hydrolase</keyword>
<dbReference type="CDD" id="cd00085">
    <property type="entry name" value="HNHc"/>
    <property type="match status" value="1"/>
</dbReference>
<organism evidence="2 3">
    <name type="scientific">Cellulomonas gilvus (strain ATCC 13127 / NRRL B-14078)</name>
    <name type="common">Cellvibrio gilvus</name>
    <dbReference type="NCBI Taxonomy" id="593907"/>
    <lineage>
        <taxon>Bacteria</taxon>
        <taxon>Bacillati</taxon>
        <taxon>Actinomycetota</taxon>
        <taxon>Actinomycetes</taxon>
        <taxon>Micrococcales</taxon>
        <taxon>Cellulomonadaceae</taxon>
        <taxon>Cellulomonas</taxon>
    </lineage>
</organism>
<keyword evidence="2" id="KW-0255">Endonuclease</keyword>
<sequence>MSGTLVLNASYEPLCVVPVRRAVLLLLLDKAVVEQGSEALLHSERLTLVAPSVVRLQRYVRVPHRTRAAITRRAVLARDGERCAYCSGRADTIDHVVPRSRRGPHAWENVVAACARCNHRKADHLLSELGWELGFTPRVPRAPLAGILVHRPDWEPYLLGWADGVSVA</sequence>
<evidence type="ECO:0000259" key="1">
    <source>
        <dbReference type="SMART" id="SM00507"/>
    </source>
</evidence>
<dbReference type="RefSeq" id="WP_013882550.1">
    <property type="nucleotide sequence ID" value="NC_015671.1"/>
</dbReference>
<dbReference type="GO" id="GO:0003676">
    <property type="term" value="F:nucleic acid binding"/>
    <property type="evidence" value="ECO:0007669"/>
    <property type="project" value="InterPro"/>
</dbReference>
<dbReference type="AlphaFoldDB" id="F8A610"/>
<gene>
    <name evidence="2" type="ordered locus">Celgi_0503</name>
</gene>
<dbReference type="Pfam" id="PF01844">
    <property type="entry name" value="HNH"/>
    <property type="match status" value="1"/>
</dbReference>
<dbReference type="InterPro" id="IPR003615">
    <property type="entry name" value="HNH_nuc"/>
</dbReference>
<evidence type="ECO:0000313" key="2">
    <source>
        <dbReference type="EMBL" id="AEI11025.1"/>
    </source>
</evidence>
<dbReference type="InterPro" id="IPR052892">
    <property type="entry name" value="NA-targeting_endonuclease"/>
</dbReference>
<dbReference type="eggNOG" id="COG1403">
    <property type="taxonomic scope" value="Bacteria"/>
</dbReference>
<dbReference type="SMART" id="SM00507">
    <property type="entry name" value="HNHc"/>
    <property type="match status" value="1"/>
</dbReference>
<proteinExistence type="predicted"/>
<dbReference type="KEGG" id="cga:Celgi_0503"/>
<accession>F8A610</accession>
<dbReference type="Gene3D" id="1.10.30.50">
    <property type="match status" value="1"/>
</dbReference>
<protein>
    <submittedName>
        <fullName evidence="2">HNH endonuclease</fullName>
    </submittedName>
</protein>
<dbReference type="GO" id="GO:0004519">
    <property type="term" value="F:endonuclease activity"/>
    <property type="evidence" value="ECO:0007669"/>
    <property type="project" value="UniProtKB-KW"/>
</dbReference>
<dbReference type="STRING" id="593907.Celgi_0503"/>
<dbReference type="Proteomes" id="UP000000485">
    <property type="component" value="Chromosome"/>
</dbReference>
<evidence type="ECO:0000313" key="3">
    <source>
        <dbReference type="Proteomes" id="UP000000485"/>
    </source>
</evidence>
<dbReference type="PANTHER" id="PTHR33877">
    <property type="entry name" value="SLL1193 PROTEIN"/>
    <property type="match status" value="1"/>
</dbReference>
<keyword evidence="2" id="KW-0540">Nuclease</keyword>